<dbReference type="EMBL" id="CP004317">
    <property type="protein sequence ID" value="AHH07487.1"/>
    <property type="molecule type" value="Genomic_DNA"/>
</dbReference>
<geneLocation type="plasmid" evidence="1">
    <name>unnamed</name>
</geneLocation>
<proteinExistence type="predicted"/>
<organism evidence="1">
    <name type="scientific">Borrelia crocidurae DOU</name>
    <dbReference type="NCBI Taxonomy" id="1293575"/>
    <lineage>
        <taxon>Bacteria</taxon>
        <taxon>Pseudomonadati</taxon>
        <taxon>Spirochaetota</taxon>
        <taxon>Spirochaetia</taxon>
        <taxon>Spirochaetales</taxon>
        <taxon>Borreliaceae</taxon>
        <taxon>Borrelia</taxon>
    </lineage>
</organism>
<dbReference type="AlphaFoldDB" id="W5SKP8"/>
<dbReference type="HOGENOM" id="CLU_3372423_0_0_12"/>
<keyword evidence="1" id="KW-0614">Plasmid</keyword>
<sequence>MEGINEKLKGLAGEISGAKNADVNTIGVVKGFIK</sequence>
<evidence type="ECO:0000313" key="1">
    <source>
        <dbReference type="EMBL" id="AHH07487.1"/>
    </source>
</evidence>
<gene>
    <name evidence="1" type="ORF">BCD_1421</name>
</gene>
<reference evidence="1" key="1">
    <citation type="submission" date="2013-02" db="EMBL/GenBank/DDBJ databases">
        <title>Comparative genomics of Borrelia species.</title>
        <authorList>
            <person name="Schwan T.G."/>
            <person name="Raffel S.J."/>
            <person name="Porcella S.F."/>
        </authorList>
    </citation>
    <scope>NUCLEOTIDE SEQUENCE</scope>
    <source>
        <strain evidence="1">DOU</strain>
        <plasmid evidence="1">unnamed</plasmid>
    </source>
</reference>
<name>W5SKP8_9SPIR</name>
<accession>W5SKP8</accession>
<protein>
    <submittedName>
        <fullName evidence="1">Variable major protein</fullName>
    </submittedName>
</protein>